<sequence length="452" mass="48270">MCVNSLDVRHYMRIVLVAEQEWLGTAGAVVSCLWAHPELSRLAYILVMNGDVVCHYPFSSLISTYKSRNCACLLTHFSTRDPSQYGLLKLTREDGSSAPSLSELSDRLSLSFSSKGSELSESLSVGDGLLSSFSFAGSAESAGILSEEPTDASAEGDSVASASSMVTVRQVMRIRDYGRIHRSGTSIARVATPHRPSSPAGLRVNGHRSNGARSRSGDRPEGGTCKESLGPQLDLSYGQVSLAGYSSRHLRSLSKQVASRTSARSSSGSTIRLGKVSAFIEKPCYVTVESQQDRRAGHGVSYANAGIYVINPALLLSFPVPCSMEQEVFPALLARKLDVLSFYVGTERTWSDMGTIAGFIRGCQLLNGVPAFDQILDSSAQLGSQAHGTMLKSSLRGNVTDDAVRISSGAHVTNCVIYGSTVVPPGMHLEGCIVCSGKGLAQGKHYYNKIIP</sequence>
<dbReference type="VEuPathDB" id="GiardiaDB:GLP15_1503"/>
<dbReference type="AlphaFoldDB" id="E1EYN7"/>
<dbReference type="Gene3D" id="3.90.550.10">
    <property type="entry name" value="Spore Coat Polysaccharide Biosynthesis Protein SpsA, Chain A"/>
    <property type="match status" value="2"/>
</dbReference>
<accession>E1EYN7</accession>
<dbReference type="OrthoDB" id="1733332at2759"/>
<dbReference type="OMA" id="LEGCIVC"/>
<dbReference type="Pfam" id="PF00483">
    <property type="entry name" value="NTP_transferase"/>
    <property type="match status" value="1"/>
</dbReference>
<organism evidence="3 4">
    <name type="scientific">Giardia intestinalis (strain P15)</name>
    <name type="common">Giardia lamblia</name>
    <dbReference type="NCBI Taxonomy" id="658858"/>
    <lineage>
        <taxon>Eukaryota</taxon>
        <taxon>Metamonada</taxon>
        <taxon>Diplomonadida</taxon>
        <taxon>Hexamitidae</taxon>
        <taxon>Giardiinae</taxon>
        <taxon>Giardia</taxon>
    </lineage>
</organism>
<reference evidence="3 4" key="1">
    <citation type="journal article" date="2010" name="BMC Genomics">
        <title>Genome analysis and comparative genomics of a Giardia intestinalis assemblage E isolate.</title>
        <authorList>
            <person name="Jerlstrom-Hultqvist J."/>
            <person name="Franzen O."/>
            <person name="Ankarklev J."/>
            <person name="Xu F."/>
            <person name="Nohynkova E."/>
            <person name="Andersson J.O."/>
            <person name="Svard S.G."/>
            <person name="Andersson B."/>
        </authorList>
    </citation>
    <scope>NUCLEOTIDE SEQUENCE [LARGE SCALE GENOMIC DNA]</scope>
    <source>
        <strain evidence="3 4">P15</strain>
    </source>
</reference>
<dbReference type="InterPro" id="IPR050486">
    <property type="entry name" value="Mannose-1P_guanyltransferase"/>
</dbReference>
<gene>
    <name evidence="3" type="ORF">GLP15_1503</name>
</gene>
<dbReference type="Proteomes" id="UP000008974">
    <property type="component" value="Unassembled WGS sequence"/>
</dbReference>
<feature type="region of interest" description="Disordered" evidence="1">
    <location>
        <begin position="185"/>
        <end position="230"/>
    </location>
</feature>
<evidence type="ECO:0000259" key="2">
    <source>
        <dbReference type="Pfam" id="PF00483"/>
    </source>
</evidence>
<protein>
    <submittedName>
        <fullName evidence="3">Mannose-1-phosphate guanyltransferase</fullName>
    </submittedName>
</protein>
<dbReference type="EMBL" id="ACVC01000074">
    <property type="protein sequence ID" value="EFO64674.1"/>
    <property type="molecule type" value="Genomic_DNA"/>
</dbReference>
<evidence type="ECO:0000313" key="4">
    <source>
        <dbReference type="Proteomes" id="UP000008974"/>
    </source>
</evidence>
<keyword evidence="3" id="KW-0808">Transferase</keyword>
<dbReference type="InterPro" id="IPR005835">
    <property type="entry name" value="NTP_transferase_dom"/>
</dbReference>
<evidence type="ECO:0000256" key="1">
    <source>
        <dbReference type="SAM" id="MobiDB-lite"/>
    </source>
</evidence>
<dbReference type="PANTHER" id="PTHR22572">
    <property type="entry name" value="SUGAR-1-PHOSPHATE GUANYL TRANSFERASE"/>
    <property type="match status" value="1"/>
</dbReference>
<dbReference type="InterPro" id="IPR029044">
    <property type="entry name" value="Nucleotide-diphossugar_trans"/>
</dbReference>
<feature type="domain" description="Nucleotidyl transferase" evidence="2">
    <location>
        <begin position="15"/>
        <end position="91"/>
    </location>
</feature>
<proteinExistence type="predicted"/>
<name>E1EYN7_GIAIA</name>
<dbReference type="SUPFAM" id="SSF53448">
    <property type="entry name" value="Nucleotide-diphospho-sugar transferases"/>
    <property type="match status" value="2"/>
</dbReference>
<dbReference type="STRING" id="658858.E1EYN7"/>
<evidence type="ECO:0000313" key="3">
    <source>
        <dbReference type="EMBL" id="EFO64674.1"/>
    </source>
</evidence>
<dbReference type="GO" id="GO:0016740">
    <property type="term" value="F:transferase activity"/>
    <property type="evidence" value="ECO:0007669"/>
    <property type="project" value="UniProtKB-KW"/>
</dbReference>
<comment type="caution">
    <text evidence="3">The sequence shown here is derived from an EMBL/GenBank/DDBJ whole genome shotgun (WGS) entry which is preliminary data.</text>
</comment>